<evidence type="ECO:0000313" key="2">
    <source>
        <dbReference type="WBParaSite" id="JU765_v2.g3732.t1"/>
    </source>
</evidence>
<reference evidence="2" key="1">
    <citation type="submission" date="2022-11" db="UniProtKB">
        <authorList>
            <consortium name="WormBaseParasite"/>
        </authorList>
    </citation>
    <scope>IDENTIFICATION</scope>
</reference>
<accession>A0AC34R639</accession>
<sequence length="116" mass="13265">MVTLYAYVLISIIRLVAPKNKSKIELFLVGAVALLYPGLIFVDNGHFQYNHIALALFLFSTYCFHVQLAVFGSISFVLALNFKQMELYHSLPIFVYLFSRSIVKSQTHGIFERLSK</sequence>
<proteinExistence type="predicted"/>
<dbReference type="Proteomes" id="UP000887576">
    <property type="component" value="Unplaced"/>
</dbReference>
<dbReference type="WBParaSite" id="JU765_v2.g3732.t1">
    <property type="protein sequence ID" value="JU765_v2.g3732.t1"/>
    <property type="gene ID" value="JU765_v2.g3732"/>
</dbReference>
<protein>
    <submittedName>
        <fullName evidence="2">Alpha-1,3-glucosyltransferase</fullName>
    </submittedName>
</protein>
<organism evidence="1 2">
    <name type="scientific">Panagrolaimus sp. JU765</name>
    <dbReference type="NCBI Taxonomy" id="591449"/>
    <lineage>
        <taxon>Eukaryota</taxon>
        <taxon>Metazoa</taxon>
        <taxon>Ecdysozoa</taxon>
        <taxon>Nematoda</taxon>
        <taxon>Chromadorea</taxon>
        <taxon>Rhabditida</taxon>
        <taxon>Tylenchina</taxon>
        <taxon>Panagrolaimomorpha</taxon>
        <taxon>Panagrolaimoidea</taxon>
        <taxon>Panagrolaimidae</taxon>
        <taxon>Panagrolaimus</taxon>
    </lineage>
</organism>
<evidence type="ECO:0000313" key="1">
    <source>
        <dbReference type="Proteomes" id="UP000887576"/>
    </source>
</evidence>
<name>A0AC34R639_9BILA</name>